<dbReference type="Pfam" id="PF00701">
    <property type="entry name" value="DHDPS"/>
    <property type="match status" value="1"/>
</dbReference>
<reference evidence="2 3" key="1">
    <citation type="submission" date="2019-11" db="EMBL/GenBank/DDBJ databases">
        <authorList>
            <person name="Criscuolo A."/>
        </authorList>
    </citation>
    <scope>NUCLEOTIDE SEQUENCE [LARGE SCALE GENOMIC DNA]</scope>
    <source>
        <strain evidence="2">CIP111667</strain>
    </source>
</reference>
<dbReference type="PRINTS" id="PR00146">
    <property type="entry name" value="DHPICSNTHASE"/>
</dbReference>
<dbReference type="Proteomes" id="UP000419743">
    <property type="component" value="Unassembled WGS sequence"/>
</dbReference>
<evidence type="ECO:0000313" key="3">
    <source>
        <dbReference type="Proteomes" id="UP000419743"/>
    </source>
</evidence>
<dbReference type="SMART" id="SM01130">
    <property type="entry name" value="DHDPS"/>
    <property type="match status" value="1"/>
</dbReference>
<dbReference type="GO" id="GO:0008747">
    <property type="term" value="F:N-acetylneuraminate lyase activity"/>
    <property type="evidence" value="ECO:0007669"/>
    <property type="project" value="TreeGrafter"/>
</dbReference>
<keyword evidence="1 2" id="KW-0456">Lyase</keyword>
<evidence type="ECO:0000256" key="1">
    <source>
        <dbReference type="ARBA" id="ARBA00023239"/>
    </source>
</evidence>
<dbReference type="GO" id="GO:0019262">
    <property type="term" value="P:N-acetylneuraminate catabolic process"/>
    <property type="evidence" value="ECO:0007669"/>
    <property type="project" value="TreeGrafter"/>
</dbReference>
<organism evidence="2 3">
    <name type="scientific">Occultella aeris</name>
    <dbReference type="NCBI Taxonomy" id="2761496"/>
    <lineage>
        <taxon>Bacteria</taxon>
        <taxon>Bacillati</taxon>
        <taxon>Actinomycetota</taxon>
        <taxon>Actinomycetes</taxon>
        <taxon>Micrococcales</taxon>
        <taxon>Ruaniaceae</taxon>
        <taxon>Occultella</taxon>
    </lineage>
</organism>
<comment type="caution">
    <text evidence="2">The sequence shown here is derived from an EMBL/GenBank/DDBJ whole genome shotgun (WGS) entry which is preliminary data.</text>
</comment>
<dbReference type="InterPro" id="IPR013785">
    <property type="entry name" value="Aldolase_TIM"/>
</dbReference>
<dbReference type="EC" id="4.3.3.7" evidence="2"/>
<evidence type="ECO:0000313" key="2">
    <source>
        <dbReference type="EMBL" id="VZO36520.1"/>
    </source>
</evidence>
<dbReference type="SUPFAM" id="SSF51569">
    <property type="entry name" value="Aldolase"/>
    <property type="match status" value="1"/>
</dbReference>
<dbReference type="EMBL" id="CACRYJ010000024">
    <property type="protein sequence ID" value="VZO36520.1"/>
    <property type="molecule type" value="Genomic_DNA"/>
</dbReference>
<gene>
    <name evidence="2" type="primary">dapA_3</name>
    <name evidence="2" type="ORF">HALOF300_01724</name>
</gene>
<dbReference type="GO" id="GO:0005829">
    <property type="term" value="C:cytosol"/>
    <property type="evidence" value="ECO:0007669"/>
    <property type="project" value="TreeGrafter"/>
</dbReference>
<name>A0A7M4DHX3_9MICO</name>
<sequence>MRSSPLVVVRPWYAIGAPQVGTFDSESGAKRHWESSSVLTTSQLCPKDAYMPLAFTPENEESSYHLHGVLPPVVLPMTPDGEIDSESLESHVGHLVAAGVHGLWANGTTGEFYSLDGEGRAEVVRLCAKAAAGRVPVVAHVGDTSTSLAVRHAREAVAAGAAMVSVLPPYFVGFDQDELKRHYRALAHAVDGPVVAYHLPQFIPATLSIDSIVELVADGILCGAKDSSSNMVWFRRLQRRLRDAGTPLPCLTGGSSVADLGYLLGAVGSVSSTGNLTPRHLVRQYEAARKGDWDLVLALQEQSEELIESLTPPGKSAAPGLTNSVYKHLLAVLGRIDSDHSAAPQTQLSDEDRQYVEKHALPVIGRMESAGDHG</sequence>
<dbReference type="Gene3D" id="3.20.20.70">
    <property type="entry name" value="Aldolase class I"/>
    <property type="match status" value="1"/>
</dbReference>
<keyword evidence="3" id="KW-1185">Reference proteome</keyword>
<protein>
    <submittedName>
        <fullName evidence="2">4-hydroxy-tetrahydrodipicolinate synthase</fullName>
        <ecNumber evidence="2">4.3.3.7</ecNumber>
    </submittedName>
</protein>
<dbReference type="AlphaFoldDB" id="A0A7M4DHX3"/>
<dbReference type="PANTHER" id="PTHR42849:SF1">
    <property type="entry name" value="N-ACETYLNEURAMINATE LYASE"/>
    <property type="match status" value="1"/>
</dbReference>
<dbReference type="GO" id="GO:0008840">
    <property type="term" value="F:4-hydroxy-tetrahydrodipicolinate synthase activity"/>
    <property type="evidence" value="ECO:0007669"/>
    <property type="project" value="UniProtKB-EC"/>
</dbReference>
<accession>A0A7M4DHX3</accession>
<dbReference type="CDD" id="cd00408">
    <property type="entry name" value="DHDPS-like"/>
    <property type="match status" value="1"/>
</dbReference>
<dbReference type="PANTHER" id="PTHR42849">
    <property type="entry name" value="N-ACETYLNEURAMINATE LYASE"/>
    <property type="match status" value="1"/>
</dbReference>
<dbReference type="InterPro" id="IPR002220">
    <property type="entry name" value="DapA-like"/>
</dbReference>
<proteinExistence type="predicted"/>